<evidence type="ECO:0000313" key="2">
    <source>
        <dbReference type="Proteomes" id="UP001279734"/>
    </source>
</evidence>
<dbReference type="AlphaFoldDB" id="A0AAD3Y677"/>
<reference evidence="1" key="1">
    <citation type="submission" date="2023-05" db="EMBL/GenBank/DDBJ databases">
        <title>Nepenthes gracilis genome sequencing.</title>
        <authorList>
            <person name="Fukushima K."/>
        </authorList>
    </citation>
    <scope>NUCLEOTIDE SEQUENCE</scope>
    <source>
        <strain evidence="1">SING2019-196</strain>
    </source>
</reference>
<protein>
    <submittedName>
        <fullName evidence="1">Uncharacterized protein</fullName>
    </submittedName>
</protein>
<comment type="caution">
    <text evidence="1">The sequence shown here is derived from an EMBL/GenBank/DDBJ whole genome shotgun (WGS) entry which is preliminary data.</text>
</comment>
<keyword evidence="2" id="KW-1185">Reference proteome</keyword>
<gene>
    <name evidence="1" type="ORF">Nepgr_030597</name>
</gene>
<accession>A0AAD3Y677</accession>
<evidence type="ECO:0000313" key="1">
    <source>
        <dbReference type="EMBL" id="GMH28754.1"/>
    </source>
</evidence>
<name>A0AAD3Y677_NEPGR</name>
<sequence>MVNLEAVAVMLKHLICCRHIAMMNTLLLMYCPFIDLSLPSLPCITTCLHSAALLHELLTSLIQQYHKNTHILTVYFEFSITVEQHLKYI</sequence>
<proteinExistence type="predicted"/>
<dbReference type="Proteomes" id="UP001279734">
    <property type="component" value="Unassembled WGS sequence"/>
</dbReference>
<dbReference type="EMBL" id="BSYO01000035">
    <property type="protein sequence ID" value="GMH28754.1"/>
    <property type="molecule type" value="Genomic_DNA"/>
</dbReference>
<organism evidence="1 2">
    <name type="scientific">Nepenthes gracilis</name>
    <name type="common">Slender pitcher plant</name>
    <dbReference type="NCBI Taxonomy" id="150966"/>
    <lineage>
        <taxon>Eukaryota</taxon>
        <taxon>Viridiplantae</taxon>
        <taxon>Streptophyta</taxon>
        <taxon>Embryophyta</taxon>
        <taxon>Tracheophyta</taxon>
        <taxon>Spermatophyta</taxon>
        <taxon>Magnoliopsida</taxon>
        <taxon>eudicotyledons</taxon>
        <taxon>Gunneridae</taxon>
        <taxon>Pentapetalae</taxon>
        <taxon>Caryophyllales</taxon>
        <taxon>Nepenthaceae</taxon>
        <taxon>Nepenthes</taxon>
    </lineage>
</organism>